<gene>
    <name evidence="1" type="ORF">CEXT_204741</name>
</gene>
<organism evidence="1 2">
    <name type="scientific">Caerostris extrusa</name>
    <name type="common">Bark spider</name>
    <name type="synonym">Caerostris bankana</name>
    <dbReference type="NCBI Taxonomy" id="172846"/>
    <lineage>
        <taxon>Eukaryota</taxon>
        <taxon>Metazoa</taxon>
        <taxon>Ecdysozoa</taxon>
        <taxon>Arthropoda</taxon>
        <taxon>Chelicerata</taxon>
        <taxon>Arachnida</taxon>
        <taxon>Araneae</taxon>
        <taxon>Araneomorphae</taxon>
        <taxon>Entelegynae</taxon>
        <taxon>Araneoidea</taxon>
        <taxon>Araneidae</taxon>
        <taxon>Caerostris</taxon>
    </lineage>
</organism>
<accession>A0AAV4TRY9</accession>
<name>A0AAV4TRY9_CAEEX</name>
<keyword evidence="2" id="KW-1185">Reference proteome</keyword>
<dbReference type="AlphaFoldDB" id="A0AAV4TRY9"/>
<dbReference type="Proteomes" id="UP001054945">
    <property type="component" value="Unassembled WGS sequence"/>
</dbReference>
<protein>
    <submittedName>
        <fullName evidence="1">Uncharacterized protein</fullName>
    </submittedName>
</protein>
<dbReference type="EMBL" id="BPLR01011625">
    <property type="protein sequence ID" value="GIY47791.1"/>
    <property type="molecule type" value="Genomic_DNA"/>
</dbReference>
<evidence type="ECO:0000313" key="1">
    <source>
        <dbReference type="EMBL" id="GIY47791.1"/>
    </source>
</evidence>
<reference evidence="1 2" key="1">
    <citation type="submission" date="2021-06" db="EMBL/GenBank/DDBJ databases">
        <title>Caerostris extrusa draft genome.</title>
        <authorList>
            <person name="Kono N."/>
            <person name="Arakawa K."/>
        </authorList>
    </citation>
    <scope>NUCLEOTIDE SEQUENCE [LARGE SCALE GENOMIC DNA]</scope>
</reference>
<proteinExistence type="predicted"/>
<evidence type="ECO:0000313" key="2">
    <source>
        <dbReference type="Proteomes" id="UP001054945"/>
    </source>
</evidence>
<sequence>MHDSPLSVAGIVHQLLSIAEFNCCPVEHQFFLSVSVFSVSVSVLDTGKVSRSALRAYYGPLQMCPLPITLVHYNMDVCKISNKIHPWIGRECLIAWNQANQMSSILSTEVIPIYFGPANSHTQMLLLGFLYLLLEYRA</sequence>
<comment type="caution">
    <text evidence="1">The sequence shown here is derived from an EMBL/GenBank/DDBJ whole genome shotgun (WGS) entry which is preliminary data.</text>
</comment>